<dbReference type="SUPFAM" id="SSF68906">
    <property type="entry name" value="SAP domain"/>
    <property type="match status" value="1"/>
</dbReference>
<dbReference type="AlphaFoldDB" id="A0A813KTM0"/>
<dbReference type="PROSITE" id="PS50800">
    <property type="entry name" value="SAP"/>
    <property type="match status" value="1"/>
</dbReference>
<dbReference type="EMBL" id="CAJNNW010032345">
    <property type="protein sequence ID" value="CAE8712560.1"/>
    <property type="molecule type" value="Genomic_DNA"/>
</dbReference>
<comment type="similarity">
    <text evidence="2">Belongs to the SAP domain-containing ribonucleoprotein family.</text>
</comment>
<evidence type="ECO:0000313" key="6">
    <source>
        <dbReference type="Proteomes" id="UP000626109"/>
    </source>
</evidence>
<dbReference type="PANTHER" id="PTHR46551">
    <property type="entry name" value="SAP DOMAIN-CONTAINING RIBONUCLEOPROTEIN"/>
    <property type="match status" value="1"/>
</dbReference>
<feature type="compositionally biased region" description="Polar residues" evidence="3">
    <location>
        <begin position="32"/>
        <end position="41"/>
    </location>
</feature>
<dbReference type="GO" id="GO:0005634">
    <property type="term" value="C:nucleus"/>
    <property type="evidence" value="ECO:0007669"/>
    <property type="project" value="TreeGrafter"/>
</dbReference>
<sequence>CRSALVGRLAALVAPTQEDDVEPSPTVKRQKLQPSEGSPASSEEVPCSLEGLSIEALQAACLACNLSAEGNEAALTSRLAVHMTQATQVEADVDEEEEEEELPAVAWAPPQVRGHINNNDNNNDNNSSSSSNNNNSNNNDNNNSRSSTNNNNDNHSHLSNNNNNHSYTNNNNTNLSSASQPDTSLPCSIPAAQPDDQGVAFAPPTEEQVEPPKDVGAAWPSPQTKAREDGAREGLKLLHTEELRQACAERGLETSGRKRELVSRLLDYAAHAPLPTPTQDDGSFAATSFVAQMQLRRP</sequence>
<reference evidence="5" key="1">
    <citation type="submission" date="2021-02" db="EMBL/GenBank/DDBJ databases">
        <authorList>
            <person name="Dougan E. K."/>
            <person name="Rhodes N."/>
            <person name="Thang M."/>
            <person name="Chan C."/>
        </authorList>
    </citation>
    <scope>NUCLEOTIDE SEQUENCE</scope>
</reference>
<dbReference type="InterPro" id="IPR036361">
    <property type="entry name" value="SAP_dom_sf"/>
</dbReference>
<proteinExistence type="inferred from homology"/>
<evidence type="ECO:0000256" key="1">
    <source>
        <dbReference type="ARBA" id="ARBA00022553"/>
    </source>
</evidence>
<feature type="region of interest" description="Disordered" evidence="3">
    <location>
        <begin position="90"/>
        <end position="231"/>
    </location>
</feature>
<protein>
    <recommendedName>
        <fullName evidence="4">SAP domain-containing protein</fullName>
    </recommendedName>
</protein>
<evidence type="ECO:0000313" key="5">
    <source>
        <dbReference type="EMBL" id="CAE8712560.1"/>
    </source>
</evidence>
<feature type="domain" description="SAP" evidence="4">
    <location>
        <begin position="235"/>
        <end position="269"/>
    </location>
</feature>
<dbReference type="InterPro" id="IPR003034">
    <property type="entry name" value="SAP_dom"/>
</dbReference>
<name>A0A813KTM0_POLGL</name>
<feature type="region of interest" description="Disordered" evidence="3">
    <location>
        <begin position="15"/>
        <end position="44"/>
    </location>
</feature>
<comment type="caution">
    <text evidence="5">The sequence shown here is derived from an EMBL/GenBank/DDBJ whole genome shotgun (WGS) entry which is preliminary data.</text>
</comment>
<evidence type="ECO:0000256" key="3">
    <source>
        <dbReference type="SAM" id="MobiDB-lite"/>
    </source>
</evidence>
<evidence type="ECO:0000256" key="2">
    <source>
        <dbReference type="ARBA" id="ARBA00046328"/>
    </source>
</evidence>
<feature type="non-terminal residue" evidence="5">
    <location>
        <position position="1"/>
    </location>
</feature>
<accession>A0A813KTM0</accession>
<feature type="compositionally biased region" description="Low complexity" evidence="3">
    <location>
        <begin position="117"/>
        <end position="177"/>
    </location>
</feature>
<evidence type="ECO:0000259" key="4">
    <source>
        <dbReference type="PROSITE" id="PS50800"/>
    </source>
</evidence>
<gene>
    <name evidence="5" type="ORF">PGLA2088_LOCUS37089</name>
</gene>
<dbReference type="Gene3D" id="1.10.720.30">
    <property type="entry name" value="SAP domain"/>
    <property type="match status" value="1"/>
</dbReference>
<keyword evidence="1" id="KW-0597">Phosphoprotein</keyword>
<dbReference type="SMART" id="SM00513">
    <property type="entry name" value="SAP"/>
    <property type="match status" value="2"/>
</dbReference>
<dbReference type="Proteomes" id="UP000626109">
    <property type="component" value="Unassembled WGS sequence"/>
</dbReference>
<dbReference type="Pfam" id="PF02037">
    <property type="entry name" value="SAP"/>
    <property type="match status" value="1"/>
</dbReference>
<organism evidence="5 6">
    <name type="scientific">Polarella glacialis</name>
    <name type="common">Dinoflagellate</name>
    <dbReference type="NCBI Taxonomy" id="89957"/>
    <lineage>
        <taxon>Eukaryota</taxon>
        <taxon>Sar</taxon>
        <taxon>Alveolata</taxon>
        <taxon>Dinophyceae</taxon>
        <taxon>Suessiales</taxon>
        <taxon>Suessiaceae</taxon>
        <taxon>Polarella</taxon>
    </lineage>
</organism>
<dbReference type="GO" id="GO:0016973">
    <property type="term" value="P:poly(A)+ mRNA export from nucleus"/>
    <property type="evidence" value="ECO:0007669"/>
    <property type="project" value="TreeGrafter"/>
</dbReference>
<feature type="non-terminal residue" evidence="5">
    <location>
        <position position="298"/>
    </location>
</feature>
<dbReference type="PANTHER" id="PTHR46551:SF1">
    <property type="entry name" value="SAP DOMAIN-CONTAINING RIBONUCLEOPROTEIN"/>
    <property type="match status" value="1"/>
</dbReference>
<dbReference type="InterPro" id="IPR052240">
    <property type="entry name" value="SAP_domain_ribonucleoprotein"/>
</dbReference>
<feature type="compositionally biased region" description="Acidic residues" evidence="3">
    <location>
        <begin position="91"/>
        <end position="102"/>
    </location>
</feature>